<protein>
    <submittedName>
        <fullName evidence="4">Uncharacterized protein</fullName>
    </submittedName>
</protein>
<evidence type="ECO:0000313" key="5">
    <source>
        <dbReference type="Proteomes" id="UP000005936"/>
    </source>
</evidence>
<keyword evidence="3" id="KW-0732">Signal</keyword>
<reference evidence="4 5" key="1">
    <citation type="journal article" date="2012" name="J. Bacteriol.">
        <title>Comparative Genomic Analyses of 17 Clinical Isolates of Gardnerella vaginalis Provide Evidence of Multiple Genetically Isolated Clades Consistent with Subspeciation into Genovars.</title>
        <authorList>
            <person name="Ahmed A."/>
            <person name="Earl J."/>
            <person name="Retchless A."/>
            <person name="Hillier S."/>
            <person name="Rabe L."/>
            <person name="Cherpes T."/>
            <person name="Powell E."/>
            <person name="Janto B."/>
            <person name="Eutsey R."/>
            <person name="Hiller N.L."/>
            <person name="Boissy R."/>
            <person name="Dahlgreen M."/>
            <person name="Hall B."/>
            <person name="Costerton J."/>
            <person name="Post J.C."/>
            <person name="Hu F."/>
            <person name="Ehrlich G."/>
        </authorList>
    </citation>
    <scope>NUCLEOTIDE SEQUENCE [LARGE SCALE GENOMIC DNA]</scope>
    <source>
        <strain evidence="4 5">55152</strain>
    </source>
</reference>
<name>I4LU63_GARVA</name>
<keyword evidence="1" id="KW-0175">Coiled coil</keyword>
<evidence type="ECO:0000256" key="3">
    <source>
        <dbReference type="SAM" id="SignalP"/>
    </source>
</evidence>
<keyword evidence="2" id="KW-0472">Membrane</keyword>
<evidence type="ECO:0000256" key="1">
    <source>
        <dbReference type="SAM" id="Coils"/>
    </source>
</evidence>
<sequence length="426" mass="43858">MMNKKAIAAFAAGATLLAGFVMATPAMAEETPVVYVSVAKAKTAAAYEAYTKAKAVLDKMTVPADPAEPQITLPQGKTKEAYYKLVNGKVETYNKAIDKELATGDGNAVYKYATDKNDFLTKSSAKTAKTTEVQDLLNKYLAAKAAEANAVADPVEPTLAEKQKQAIADVYAAAQTVDQTKNDFAHTHETFVDAAKKLKAAKAELAEAQAKLDAALAALEDFKASGVKDPAKLERLTTAYNRAVANVKRVNDIVLAAKSKAYGEAQDANDKAKAAYNKAVEAYKAAYNHAVELNVNPDLLPKITLVDPASDAFPELSEAKKIYDDALSGKFGAAAQKAVQTAEAKAKAEAGKNAPAAAANGAAAPAAAAGKAGAAAAKGELATKGGNGHGGKAGEKLGNAGVGVALTALAASMLAGMGAAVRKMRH</sequence>
<feature type="signal peptide" evidence="3">
    <location>
        <begin position="1"/>
        <end position="28"/>
    </location>
</feature>
<organism evidence="4 5">
    <name type="scientific">Gardnerella vaginalis 55152</name>
    <dbReference type="NCBI Taxonomy" id="698955"/>
    <lineage>
        <taxon>Bacteria</taxon>
        <taxon>Bacillati</taxon>
        <taxon>Actinomycetota</taxon>
        <taxon>Actinomycetes</taxon>
        <taxon>Bifidobacteriales</taxon>
        <taxon>Bifidobacteriaceae</taxon>
        <taxon>Gardnerella</taxon>
    </lineage>
</organism>
<proteinExistence type="predicted"/>
<feature type="transmembrane region" description="Helical" evidence="2">
    <location>
        <begin position="400"/>
        <end position="421"/>
    </location>
</feature>
<evidence type="ECO:0000313" key="4">
    <source>
        <dbReference type="EMBL" id="EIK80503.1"/>
    </source>
</evidence>
<dbReference type="AlphaFoldDB" id="I4LU63"/>
<dbReference type="Proteomes" id="UP000005936">
    <property type="component" value="Unassembled WGS sequence"/>
</dbReference>
<keyword evidence="2" id="KW-0812">Transmembrane</keyword>
<dbReference type="RefSeq" id="WP_004121435.1">
    <property type="nucleotide sequence ID" value="NZ_ADEQ01000009.1"/>
</dbReference>
<feature type="coiled-coil region" evidence="1">
    <location>
        <begin position="191"/>
        <end position="225"/>
    </location>
</feature>
<accession>I4LU63</accession>
<dbReference type="PATRIC" id="fig|698955.3.peg.575"/>
<evidence type="ECO:0000256" key="2">
    <source>
        <dbReference type="SAM" id="Phobius"/>
    </source>
</evidence>
<gene>
    <name evidence="4" type="ORF">CGSMWGv55152_02908</name>
</gene>
<feature type="chain" id="PRO_5003693700" evidence="3">
    <location>
        <begin position="29"/>
        <end position="426"/>
    </location>
</feature>
<dbReference type="EMBL" id="ADEQ01000009">
    <property type="protein sequence ID" value="EIK80503.1"/>
    <property type="molecule type" value="Genomic_DNA"/>
</dbReference>
<keyword evidence="2" id="KW-1133">Transmembrane helix</keyword>
<comment type="caution">
    <text evidence="4">The sequence shown here is derived from an EMBL/GenBank/DDBJ whole genome shotgun (WGS) entry which is preliminary data.</text>
</comment>